<protein>
    <submittedName>
        <fullName evidence="9">Sec-independent protein translocase TatB</fullName>
    </submittedName>
</protein>
<feature type="region of interest" description="Disordered" evidence="8">
    <location>
        <begin position="112"/>
        <end position="144"/>
    </location>
</feature>
<keyword evidence="4" id="KW-0653">Protein transport</keyword>
<keyword evidence="2" id="KW-0813">Transport</keyword>
<dbReference type="Proteomes" id="UP001553715">
    <property type="component" value="Unassembled WGS sequence"/>
</dbReference>
<evidence type="ECO:0000256" key="6">
    <source>
        <dbReference type="ARBA" id="ARBA00023010"/>
    </source>
</evidence>
<keyword evidence="10" id="KW-1185">Reference proteome</keyword>
<evidence type="ECO:0000256" key="3">
    <source>
        <dbReference type="ARBA" id="ARBA00022692"/>
    </source>
</evidence>
<dbReference type="InterPro" id="IPR003369">
    <property type="entry name" value="TatA/B/E"/>
</dbReference>
<organism evidence="9 10">
    <name type="scientific">Microbacterium profundi</name>
    <dbReference type="NCBI Taxonomy" id="450380"/>
    <lineage>
        <taxon>Bacteria</taxon>
        <taxon>Bacillati</taxon>
        <taxon>Actinomycetota</taxon>
        <taxon>Actinomycetes</taxon>
        <taxon>Micrococcales</taxon>
        <taxon>Microbacteriaceae</taxon>
        <taxon>Microbacterium</taxon>
    </lineage>
</organism>
<evidence type="ECO:0000313" key="10">
    <source>
        <dbReference type="Proteomes" id="UP001553715"/>
    </source>
</evidence>
<dbReference type="PRINTS" id="PR01506">
    <property type="entry name" value="TATBPROTEIN"/>
</dbReference>
<keyword evidence="6" id="KW-0811">Translocation</keyword>
<keyword evidence="7" id="KW-0472">Membrane</keyword>
<evidence type="ECO:0000256" key="8">
    <source>
        <dbReference type="SAM" id="MobiDB-lite"/>
    </source>
</evidence>
<dbReference type="Gene3D" id="1.20.5.3310">
    <property type="match status" value="1"/>
</dbReference>
<evidence type="ECO:0000256" key="4">
    <source>
        <dbReference type="ARBA" id="ARBA00022927"/>
    </source>
</evidence>
<proteinExistence type="predicted"/>
<keyword evidence="3" id="KW-0812">Transmembrane</keyword>
<dbReference type="EMBL" id="JBFBMH010000011">
    <property type="protein sequence ID" value="MEW1975300.1"/>
    <property type="molecule type" value="Genomic_DNA"/>
</dbReference>
<sequence>MDFGLTFEKLLLIGVIAAVIIGPERLPKAAETFAGFVRRAGEYLRDTKSKMRDEIGPEIDDVDWRKLDPRQYDPRRIIRDALMDDAPSGAAATASAAAGTASAAAGTAAVAASAATPLLDPPRSPMVRPAFTSEAPPPFDLEAT</sequence>
<name>A0ABV3LHB7_9MICO</name>
<evidence type="ECO:0000256" key="1">
    <source>
        <dbReference type="ARBA" id="ARBA00004167"/>
    </source>
</evidence>
<evidence type="ECO:0000256" key="2">
    <source>
        <dbReference type="ARBA" id="ARBA00022448"/>
    </source>
</evidence>
<evidence type="ECO:0000256" key="5">
    <source>
        <dbReference type="ARBA" id="ARBA00022989"/>
    </source>
</evidence>
<dbReference type="RefSeq" id="WP_033104794.1">
    <property type="nucleotide sequence ID" value="NZ_JAJVKR010000012.1"/>
</dbReference>
<comment type="subcellular location">
    <subcellularLocation>
        <location evidence="1">Membrane</location>
        <topology evidence="1">Single-pass membrane protein</topology>
    </subcellularLocation>
</comment>
<comment type="caution">
    <text evidence="9">The sequence shown here is derived from an EMBL/GenBank/DDBJ whole genome shotgun (WGS) entry which is preliminary data.</text>
</comment>
<dbReference type="Pfam" id="PF02416">
    <property type="entry name" value="TatA_B_E"/>
    <property type="match status" value="1"/>
</dbReference>
<feature type="compositionally biased region" description="Pro residues" evidence="8">
    <location>
        <begin position="135"/>
        <end position="144"/>
    </location>
</feature>
<reference evidence="9 10" key="1">
    <citation type="submission" date="2024-06" db="EMBL/GenBank/DDBJ databases">
        <title>The Natural Products Discovery Center: Release of the First 8490 Sequenced Strains for Exploring Actinobacteria Biosynthetic Diversity.</title>
        <authorList>
            <person name="Kalkreuter E."/>
            <person name="Kautsar S.A."/>
            <person name="Yang D."/>
            <person name="Bader C.D."/>
            <person name="Teijaro C.N."/>
            <person name="Fluegel L."/>
            <person name="Davis C.M."/>
            <person name="Simpson J.R."/>
            <person name="Lauterbach L."/>
            <person name="Steele A.D."/>
            <person name="Gui C."/>
            <person name="Meng S."/>
            <person name="Li G."/>
            <person name="Viehrig K."/>
            <person name="Ye F."/>
            <person name="Su P."/>
            <person name="Kiefer A.F."/>
            <person name="Nichols A."/>
            <person name="Cepeda A.J."/>
            <person name="Yan W."/>
            <person name="Fan B."/>
            <person name="Jiang Y."/>
            <person name="Adhikari A."/>
            <person name="Zheng C.-J."/>
            <person name="Schuster L."/>
            <person name="Cowan T.M."/>
            <person name="Smanski M.J."/>
            <person name="Chevrette M.G."/>
            <person name="De Carvalho L.P.S."/>
            <person name="Shen B."/>
        </authorList>
    </citation>
    <scope>NUCLEOTIDE SEQUENCE [LARGE SCALE GENOMIC DNA]</scope>
    <source>
        <strain evidence="9 10">NPDC077434</strain>
    </source>
</reference>
<gene>
    <name evidence="9" type="ORF">AB0301_09520</name>
</gene>
<evidence type="ECO:0000313" key="9">
    <source>
        <dbReference type="EMBL" id="MEW1975300.1"/>
    </source>
</evidence>
<evidence type="ECO:0000256" key="7">
    <source>
        <dbReference type="ARBA" id="ARBA00023136"/>
    </source>
</evidence>
<keyword evidence="5" id="KW-1133">Transmembrane helix</keyword>
<accession>A0ABV3LHB7</accession>